<gene>
    <name evidence="3" type="ORF">C449_09534</name>
</gene>
<sequence>MGPREHIAFLAGSANRVRILETLREQPHRQCGLTEACNLSRSTVHRALDGLESRGWVEQTDGKYRLTIGGDLVLSHYEALESAIDRIDEWGTFLNRLGDLADTLPLAALSKATLVTSTRENPHAAATHFTEQFRTATTETFRGIASVVSPRFTEAAQPLITSGTDMELLIDESVLDASSTHYSSELEKGYSLDNFALYCYPAELNFGLAIFDERVLINAHDERGVLRECLDSTDETLRSWAQDVYDDHRTAARRAKHLAEPE</sequence>
<dbReference type="InterPro" id="IPR057527">
    <property type="entry name" value="HVO_A0261-like_N"/>
</dbReference>
<accession>M0MHS1</accession>
<keyword evidence="4" id="KW-1185">Reference proteome</keyword>
<dbReference type="Pfam" id="PF25213">
    <property type="entry name" value="HVO_A0261_N"/>
    <property type="match status" value="1"/>
</dbReference>
<dbReference type="EMBL" id="AOMD01000021">
    <property type="protein sequence ID" value="EMA44888.1"/>
    <property type="molecule type" value="Genomic_DNA"/>
</dbReference>
<reference evidence="3 4" key="1">
    <citation type="journal article" date="2014" name="PLoS Genet.">
        <title>Phylogenetically driven sequencing of extremely halophilic archaea reveals strategies for static and dynamic osmo-response.</title>
        <authorList>
            <person name="Becker E.A."/>
            <person name="Seitzer P.M."/>
            <person name="Tritt A."/>
            <person name="Larsen D."/>
            <person name="Krusor M."/>
            <person name="Yao A.I."/>
            <person name="Wu D."/>
            <person name="Madern D."/>
            <person name="Eisen J.A."/>
            <person name="Darling A.E."/>
            <person name="Facciotti M.T."/>
        </authorList>
    </citation>
    <scope>NUCLEOTIDE SEQUENCE [LARGE SCALE GENOMIC DNA]</scope>
    <source>
        <strain evidence="3 4">DSM 5350</strain>
    </source>
</reference>
<evidence type="ECO:0000313" key="3">
    <source>
        <dbReference type="EMBL" id="EMA44888.1"/>
    </source>
</evidence>
<dbReference type="SUPFAM" id="SSF46785">
    <property type="entry name" value="Winged helix' DNA-binding domain"/>
    <property type="match status" value="1"/>
</dbReference>
<dbReference type="Gene3D" id="1.10.10.10">
    <property type="entry name" value="Winged helix-like DNA-binding domain superfamily/Winged helix DNA-binding domain"/>
    <property type="match status" value="1"/>
</dbReference>
<comment type="caution">
    <text evidence="3">The sequence shown here is derived from an EMBL/GenBank/DDBJ whole genome shotgun (WGS) entry which is preliminary data.</text>
</comment>
<evidence type="ECO:0000259" key="1">
    <source>
        <dbReference type="Pfam" id="PF08350"/>
    </source>
</evidence>
<organism evidence="3 4">
    <name type="scientific">Halococcus saccharolyticus DSM 5350</name>
    <dbReference type="NCBI Taxonomy" id="1227455"/>
    <lineage>
        <taxon>Archaea</taxon>
        <taxon>Methanobacteriati</taxon>
        <taxon>Methanobacteriota</taxon>
        <taxon>Stenosarchaea group</taxon>
        <taxon>Halobacteria</taxon>
        <taxon>Halobacteriales</taxon>
        <taxon>Halococcaceae</taxon>
        <taxon>Halococcus</taxon>
    </lineage>
</organism>
<dbReference type="STRING" id="1227455.C449_09534"/>
<dbReference type="Pfam" id="PF08350">
    <property type="entry name" value="FilR1_middle"/>
    <property type="match status" value="1"/>
</dbReference>
<dbReference type="InterPro" id="IPR013561">
    <property type="entry name" value="FilR1_middle_dom"/>
</dbReference>
<proteinExistence type="predicted"/>
<dbReference type="InterPro" id="IPR011991">
    <property type="entry name" value="ArsR-like_HTH"/>
</dbReference>
<dbReference type="PATRIC" id="fig|1227455.4.peg.1953"/>
<evidence type="ECO:0000313" key="4">
    <source>
        <dbReference type="Proteomes" id="UP000011669"/>
    </source>
</evidence>
<name>M0MHS1_9EURY</name>
<dbReference type="AlphaFoldDB" id="M0MHS1"/>
<dbReference type="Proteomes" id="UP000011669">
    <property type="component" value="Unassembled WGS sequence"/>
</dbReference>
<dbReference type="InterPro" id="IPR036388">
    <property type="entry name" value="WH-like_DNA-bd_sf"/>
</dbReference>
<evidence type="ECO:0000259" key="2">
    <source>
        <dbReference type="Pfam" id="PF25213"/>
    </source>
</evidence>
<dbReference type="RefSeq" id="WP_006077759.1">
    <property type="nucleotide sequence ID" value="NZ_AOMD01000021.1"/>
</dbReference>
<dbReference type="InterPro" id="IPR036390">
    <property type="entry name" value="WH_DNA-bd_sf"/>
</dbReference>
<feature type="domain" description="HVO-A0261-like N-terminal" evidence="2">
    <location>
        <begin position="4"/>
        <end position="88"/>
    </location>
</feature>
<dbReference type="InParanoid" id="M0MHS1"/>
<dbReference type="CDD" id="cd00090">
    <property type="entry name" value="HTH_ARSR"/>
    <property type="match status" value="1"/>
</dbReference>
<protein>
    <submittedName>
        <fullName evidence="3">Uncharacterized protein</fullName>
    </submittedName>
</protein>
<dbReference type="OrthoDB" id="330490at2157"/>
<feature type="domain" description="Methanogenesis regulatory protein FilR1 middle" evidence="1">
    <location>
        <begin position="122"/>
        <end position="250"/>
    </location>
</feature>